<feature type="transmembrane region" description="Helical" evidence="6">
    <location>
        <begin position="128"/>
        <end position="148"/>
    </location>
</feature>
<keyword evidence="5 6" id="KW-0472">Membrane</keyword>
<evidence type="ECO:0000256" key="1">
    <source>
        <dbReference type="ARBA" id="ARBA00004651"/>
    </source>
</evidence>
<reference evidence="7 8" key="1">
    <citation type="submission" date="2019-09" db="EMBL/GenBank/DDBJ databases">
        <authorList>
            <person name="Cao W.R."/>
        </authorList>
    </citation>
    <scope>NUCLEOTIDE SEQUENCE [LARGE SCALE GENOMIC DNA]</scope>
    <source>
        <strain evidence="8">a4</strain>
    </source>
</reference>
<evidence type="ECO:0000256" key="3">
    <source>
        <dbReference type="ARBA" id="ARBA00022692"/>
    </source>
</evidence>
<protein>
    <submittedName>
        <fullName evidence="7">YihY/virulence factor BrkB family protein</fullName>
    </submittedName>
</protein>
<dbReference type="InterPro" id="IPR017039">
    <property type="entry name" value="Virul_fac_BrkB"/>
</dbReference>
<evidence type="ECO:0000256" key="6">
    <source>
        <dbReference type="SAM" id="Phobius"/>
    </source>
</evidence>
<organism evidence="7 8">
    <name type="scientific">Tenacibaculum aiptasiae</name>
    <dbReference type="NCBI Taxonomy" id="426481"/>
    <lineage>
        <taxon>Bacteria</taxon>
        <taxon>Pseudomonadati</taxon>
        <taxon>Bacteroidota</taxon>
        <taxon>Flavobacteriia</taxon>
        <taxon>Flavobacteriales</taxon>
        <taxon>Flavobacteriaceae</taxon>
        <taxon>Tenacibaculum</taxon>
    </lineage>
</organism>
<dbReference type="PIRSF" id="PIRSF035875">
    <property type="entry name" value="RNase_BN"/>
    <property type="match status" value="1"/>
</dbReference>
<feature type="transmembrane region" description="Helical" evidence="6">
    <location>
        <begin position="168"/>
        <end position="191"/>
    </location>
</feature>
<proteinExistence type="predicted"/>
<dbReference type="RefSeq" id="WP_150898550.1">
    <property type="nucleotide sequence ID" value="NZ_WAAU01000008.1"/>
</dbReference>
<dbReference type="Proteomes" id="UP000467305">
    <property type="component" value="Unassembled WGS sequence"/>
</dbReference>
<dbReference type="GO" id="GO:0005886">
    <property type="term" value="C:plasma membrane"/>
    <property type="evidence" value="ECO:0007669"/>
    <property type="project" value="UniProtKB-SubCell"/>
</dbReference>
<evidence type="ECO:0000256" key="5">
    <source>
        <dbReference type="ARBA" id="ARBA00023136"/>
    </source>
</evidence>
<dbReference type="PANTHER" id="PTHR30213:SF1">
    <property type="entry name" value="INNER MEMBRANE PROTEIN YHJD"/>
    <property type="match status" value="1"/>
</dbReference>
<evidence type="ECO:0000256" key="2">
    <source>
        <dbReference type="ARBA" id="ARBA00022475"/>
    </source>
</evidence>
<feature type="transmembrane region" description="Helical" evidence="6">
    <location>
        <begin position="24"/>
        <end position="47"/>
    </location>
</feature>
<keyword evidence="2" id="KW-1003">Cell membrane</keyword>
<feature type="transmembrane region" description="Helical" evidence="6">
    <location>
        <begin position="203"/>
        <end position="225"/>
    </location>
</feature>
<dbReference type="AlphaFoldDB" id="A0A7J5AP03"/>
<evidence type="ECO:0000256" key="4">
    <source>
        <dbReference type="ARBA" id="ARBA00022989"/>
    </source>
</evidence>
<evidence type="ECO:0000313" key="8">
    <source>
        <dbReference type="Proteomes" id="UP000467305"/>
    </source>
</evidence>
<name>A0A7J5AP03_9FLAO</name>
<accession>A0A7J5AP03</accession>
<dbReference type="NCBIfam" id="TIGR00765">
    <property type="entry name" value="yihY_not_rbn"/>
    <property type="match status" value="1"/>
</dbReference>
<dbReference type="PANTHER" id="PTHR30213">
    <property type="entry name" value="INNER MEMBRANE PROTEIN YHJD"/>
    <property type="match status" value="1"/>
</dbReference>
<keyword evidence="4 6" id="KW-1133">Transmembrane helix</keyword>
<feature type="transmembrane region" description="Helical" evidence="6">
    <location>
        <begin position="86"/>
        <end position="107"/>
    </location>
</feature>
<dbReference type="OrthoDB" id="9797028at2"/>
<gene>
    <name evidence="7" type="ORF">F7018_03200</name>
</gene>
<comment type="subcellular location">
    <subcellularLocation>
        <location evidence="1">Cell membrane</location>
        <topology evidence="1">Multi-pass membrane protein</topology>
    </subcellularLocation>
</comment>
<dbReference type="EMBL" id="WAAU01000008">
    <property type="protein sequence ID" value="KAB1159331.1"/>
    <property type="molecule type" value="Genomic_DNA"/>
</dbReference>
<keyword evidence="3 6" id="KW-0812">Transmembrane</keyword>
<comment type="caution">
    <text evidence="7">The sequence shown here is derived from an EMBL/GenBank/DDBJ whole genome shotgun (WGS) entry which is preliminary data.</text>
</comment>
<feature type="transmembrane region" description="Helical" evidence="6">
    <location>
        <begin position="237"/>
        <end position="261"/>
    </location>
</feature>
<sequence>MIAFFKNVFSYFFNSNTFQKGAALAYYTVFSLFPIIIVITSILGLVFGKQAVSGEIFNQLKDVLGNEASLQIQEIIKNQHTNHNSVFTALLGFATLILSASGMFSQIHNAFNSIWNIKEKPKNSLIKYFTKHLLSFLILISLFLILIISTSVNSFLLKHSNHLQDNYLLSYAFEHVISFLVTSVMFSIMFMYLGDAKIKLKPVIISGLFTSFLFLIGKYLISFYLSKSHISTTFGATSILVLIMLWVYYTSQIIFLGASFLKVLSDKLNLPILPNENSVKIIQQEIEHK</sequence>
<evidence type="ECO:0000313" key="7">
    <source>
        <dbReference type="EMBL" id="KAB1159331.1"/>
    </source>
</evidence>
<keyword evidence="8" id="KW-1185">Reference proteome</keyword>
<dbReference type="Pfam" id="PF03631">
    <property type="entry name" value="Virul_fac_BrkB"/>
    <property type="match status" value="1"/>
</dbReference>